<evidence type="ECO:0000256" key="1">
    <source>
        <dbReference type="SAM" id="Phobius"/>
    </source>
</evidence>
<keyword evidence="1" id="KW-0472">Membrane</keyword>
<feature type="transmembrane region" description="Helical" evidence="1">
    <location>
        <begin position="171"/>
        <end position="192"/>
    </location>
</feature>
<dbReference type="GO" id="GO:0005886">
    <property type="term" value="C:plasma membrane"/>
    <property type="evidence" value="ECO:0007669"/>
    <property type="project" value="UniProtKB-SubCell"/>
</dbReference>
<gene>
    <name evidence="2" type="ORF">SAMN04489716_0698</name>
</gene>
<accession>A0A1H1RVS8</accession>
<dbReference type="AlphaFoldDB" id="A0A1H1RVS8"/>
<dbReference type="PANTHER" id="PTHR37305">
    <property type="entry name" value="INTEGRAL MEMBRANE PROTEIN-RELATED"/>
    <property type="match status" value="1"/>
</dbReference>
<dbReference type="STRING" id="113562.SAMN04489716_0698"/>
<feature type="transmembrane region" description="Helical" evidence="1">
    <location>
        <begin position="57"/>
        <end position="77"/>
    </location>
</feature>
<keyword evidence="3" id="KW-1185">Reference proteome</keyword>
<feature type="transmembrane region" description="Helical" evidence="1">
    <location>
        <begin position="17"/>
        <end position="37"/>
    </location>
</feature>
<dbReference type="RefSeq" id="WP_092541503.1">
    <property type="nucleotide sequence ID" value="NZ_BOMJ01000016.1"/>
</dbReference>
<keyword evidence="1" id="KW-0812">Transmembrane</keyword>
<organism evidence="2 3">
    <name type="scientific">Actinoplanes derwentensis</name>
    <dbReference type="NCBI Taxonomy" id="113562"/>
    <lineage>
        <taxon>Bacteria</taxon>
        <taxon>Bacillati</taxon>
        <taxon>Actinomycetota</taxon>
        <taxon>Actinomycetes</taxon>
        <taxon>Micromonosporales</taxon>
        <taxon>Micromonosporaceae</taxon>
        <taxon>Actinoplanes</taxon>
    </lineage>
</organism>
<feature type="transmembrane region" description="Helical" evidence="1">
    <location>
        <begin position="220"/>
        <end position="239"/>
    </location>
</feature>
<dbReference type="OrthoDB" id="3297477at2"/>
<evidence type="ECO:0000313" key="3">
    <source>
        <dbReference type="Proteomes" id="UP000198688"/>
    </source>
</evidence>
<feature type="transmembrane region" description="Helical" evidence="1">
    <location>
        <begin position="142"/>
        <end position="164"/>
    </location>
</feature>
<evidence type="ECO:0000313" key="2">
    <source>
        <dbReference type="EMBL" id="SDS39814.1"/>
    </source>
</evidence>
<protein>
    <submittedName>
        <fullName evidence="2">ABC-2 type transport system permease protein</fullName>
    </submittedName>
</protein>
<proteinExistence type="predicted"/>
<feature type="transmembrane region" description="Helical" evidence="1">
    <location>
        <begin position="104"/>
        <end position="130"/>
    </location>
</feature>
<dbReference type="Proteomes" id="UP000198688">
    <property type="component" value="Chromosome I"/>
</dbReference>
<sequence>MNLFAAEWLKIRTLRSFWICSVLGMVLGVAGAVLQGLAFSDPDLAKGVTARDALTDVLGSGSAVLQIAIVVLSVLVLSSEYSGGAIRVTFVATPWRLRVMAAKALVVTAIATVLASLSLTLGYAAAVPFLHQGDVAGTSLGIMLSLLGVEIGYCVLVALFAFAVTLAVRNTAAAVTITLGVVLLSTVVLTLLDLMLRTDLTSVSFSVVASGVLTDPLSRALPAVVAWLAVPAVLGGLALTRRDA</sequence>
<dbReference type="GO" id="GO:0140359">
    <property type="term" value="F:ABC-type transporter activity"/>
    <property type="evidence" value="ECO:0007669"/>
    <property type="project" value="InterPro"/>
</dbReference>
<reference evidence="2 3" key="1">
    <citation type="submission" date="2016-10" db="EMBL/GenBank/DDBJ databases">
        <authorList>
            <person name="de Groot N.N."/>
        </authorList>
    </citation>
    <scope>NUCLEOTIDE SEQUENCE [LARGE SCALE GENOMIC DNA]</scope>
    <source>
        <strain evidence="2 3">DSM 43941</strain>
    </source>
</reference>
<name>A0A1H1RVS8_9ACTN</name>
<keyword evidence="1" id="KW-1133">Transmembrane helix</keyword>
<dbReference type="PANTHER" id="PTHR37305:SF1">
    <property type="entry name" value="MEMBRANE PROTEIN"/>
    <property type="match status" value="1"/>
</dbReference>
<dbReference type="EMBL" id="LT629758">
    <property type="protein sequence ID" value="SDS39814.1"/>
    <property type="molecule type" value="Genomic_DNA"/>
</dbReference>